<dbReference type="GO" id="GO:0005524">
    <property type="term" value="F:ATP binding"/>
    <property type="evidence" value="ECO:0007669"/>
    <property type="project" value="InterPro"/>
</dbReference>
<dbReference type="Gene3D" id="1.10.510.10">
    <property type="entry name" value="Transferase(Phosphotransferase) domain 1"/>
    <property type="match status" value="1"/>
</dbReference>
<evidence type="ECO:0000313" key="2">
    <source>
        <dbReference type="EMBL" id="CAL5142262.1"/>
    </source>
</evidence>
<gene>
    <name evidence="2" type="ORF">CDAUBV1_LOCUS17512</name>
    <name evidence="3" type="ORF">CDAUBV1_LOCUS17513</name>
</gene>
<dbReference type="InterPro" id="IPR011009">
    <property type="entry name" value="Kinase-like_dom_sf"/>
</dbReference>
<evidence type="ECO:0000313" key="4">
    <source>
        <dbReference type="Proteomes" id="UP001497525"/>
    </source>
</evidence>
<reference evidence="2" key="1">
    <citation type="submission" date="2024-06" db="EMBL/GenBank/DDBJ databases">
        <authorList>
            <person name="Liu X."/>
            <person name="Lenzi L."/>
            <person name="Haldenby T S."/>
            <person name="Uol C."/>
        </authorList>
    </citation>
    <scope>NUCLEOTIDE SEQUENCE</scope>
</reference>
<comment type="caution">
    <text evidence="2">The sequence shown here is derived from an EMBL/GenBank/DDBJ whole genome shotgun (WGS) entry which is preliminary data.</text>
</comment>
<evidence type="ECO:0000313" key="3">
    <source>
        <dbReference type="EMBL" id="CAL5142263.1"/>
    </source>
</evidence>
<dbReference type="Proteomes" id="UP001497525">
    <property type="component" value="Unassembled WGS sequence"/>
</dbReference>
<dbReference type="EMBL" id="CAXLJL010000989">
    <property type="protein sequence ID" value="CAL5142262.1"/>
    <property type="molecule type" value="Genomic_DNA"/>
</dbReference>
<protein>
    <recommendedName>
        <fullName evidence="1">Protein kinase domain-containing protein</fullName>
    </recommendedName>
</protein>
<accession>A0AAV2U0Q9</accession>
<dbReference type="GO" id="GO:0004672">
    <property type="term" value="F:protein kinase activity"/>
    <property type="evidence" value="ECO:0007669"/>
    <property type="project" value="InterPro"/>
</dbReference>
<name>A0AAV2U0Q9_CALDB</name>
<dbReference type="PROSITE" id="PS50011">
    <property type="entry name" value="PROTEIN_KINASE_DOM"/>
    <property type="match status" value="1"/>
</dbReference>
<dbReference type="InterPro" id="IPR000719">
    <property type="entry name" value="Prot_kinase_dom"/>
</dbReference>
<dbReference type="SMART" id="SM00220">
    <property type="entry name" value="S_TKc"/>
    <property type="match status" value="1"/>
</dbReference>
<dbReference type="EMBL" id="CAXLJL010000989">
    <property type="protein sequence ID" value="CAL5142263.1"/>
    <property type="molecule type" value="Genomic_DNA"/>
</dbReference>
<dbReference type="Pfam" id="PF00069">
    <property type="entry name" value="Pkinase"/>
    <property type="match status" value="1"/>
</dbReference>
<evidence type="ECO:0000259" key="1">
    <source>
        <dbReference type="PROSITE" id="PS50011"/>
    </source>
</evidence>
<dbReference type="PANTHER" id="PTHR24347">
    <property type="entry name" value="SERINE/THREONINE-PROTEIN KINASE"/>
    <property type="match status" value="1"/>
</dbReference>
<organism evidence="2 4">
    <name type="scientific">Calicophoron daubneyi</name>
    <name type="common">Rumen fluke</name>
    <name type="synonym">Paramphistomum daubneyi</name>
    <dbReference type="NCBI Taxonomy" id="300641"/>
    <lineage>
        <taxon>Eukaryota</taxon>
        <taxon>Metazoa</taxon>
        <taxon>Spiralia</taxon>
        <taxon>Lophotrochozoa</taxon>
        <taxon>Platyhelminthes</taxon>
        <taxon>Trematoda</taxon>
        <taxon>Digenea</taxon>
        <taxon>Plagiorchiida</taxon>
        <taxon>Pronocephalata</taxon>
        <taxon>Paramphistomoidea</taxon>
        <taxon>Paramphistomidae</taxon>
        <taxon>Calicophoron</taxon>
    </lineage>
</organism>
<feature type="domain" description="Protein kinase" evidence="1">
    <location>
        <begin position="1"/>
        <end position="304"/>
    </location>
</feature>
<dbReference type="AlphaFoldDB" id="A0AAV2U0Q9"/>
<proteinExistence type="predicted"/>
<dbReference type="SUPFAM" id="SSF56112">
    <property type="entry name" value="Protein kinase-like (PK-like)"/>
    <property type="match status" value="1"/>
</dbReference>
<sequence>MELNIDEGLLFLASAQYVSSDELTTYFIGLCRLDQSVLVKTIFLGAFASNARVEQLIKRRYAEKIGRQVEKFSRLSRSCVVKIEGTIHYMNNYFVPTDFHFGGNFLNWITSQTDIKVHTVCVAIQHMLRGLNYLHQNGIAHGNLRMSNILFKQDQPESAAIVLDASVKSEMLKVFSPVPLQPEFCPPELMDSVLQLASEWPAVNGGVRNDEQLKQVDELLTPTKQLDNWCAGIIAFVALTGSFPFQGELIAIRESLRSGRSGGPSESPLFRSFAQGVQNLITWFLRVDPTERAQAKDGCPETWFNDELTKNDNRNLLYLIEYGFVNLELISSRQTQQMFTCIRDRCTQL</sequence>